<comment type="similarity">
    <text evidence="1">Belongs to the Fur family.</text>
</comment>
<evidence type="ECO:0000313" key="8">
    <source>
        <dbReference type="Proteomes" id="UP001230220"/>
    </source>
</evidence>
<organism evidence="7 8">
    <name type="scientific">Breznakia pachnodae</name>
    <dbReference type="NCBI Taxonomy" id="265178"/>
    <lineage>
        <taxon>Bacteria</taxon>
        <taxon>Bacillati</taxon>
        <taxon>Bacillota</taxon>
        <taxon>Erysipelotrichia</taxon>
        <taxon>Erysipelotrichales</taxon>
        <taxon>Erysipelotrichaceae</taxon>
        <taxon>Breznakia</taxon>
    </lineage>
</organism>
<dbReference type="Gene3D" id="1.10.10.10">
    <property type="entry name" value="Winged helix-like DNA-binding domain superfamily/Winged helix DNA-binding domain"/>
    <property type="match status" value="1"/>
</dbReference>
<dbReference type="Gene3D" id="3.30.1490.190">
    <property type="match status" value="1"/>
</dbReference>
<evidence type="ECO:0000256" key="3">
    <source>
        <dbReference type="ARBA" id="ARBA00022833"/>
    </source>
</evidence>
<keyword evidence="5" id="KW-0238">DNA-binding</keyword>
<dbReference type="EMBL" id="JAUSUR010000004">
    <property type="protein sequence ID" value="MDQ0361736.1"/>
    <property type="molecule type" value="Genomic_DNA"/>
</dbReference>
<keyword evidence="3" id="KW-0862">Zinc</keyword>
<reference evidence="7 8" key="1">
    <citation type="submission" date="2023-07" db="EMBL/GenBank/DDBJ databases">
        <title>Genomic Encyclopedia of Type Strains, Phase IV (KMG-IV): sequencing the most valuable type-strain genomes for metagenomic binning, comparative biology and taxonomic classification.</title>
        <authorList>
            <person name="Goeker M."/>
        </authorList>
    </citation>
    <scope>NUCLEOTIDE SEQUENCE [LARGE SCALE GENOMIC DNA]</scope>
    <source>
        <strain evidence="7 8">DSM 16784</strain>
    </source>
</reference>
<evidence type="ECO:0000256" key="5">
    <source>
        <dbReference type="ARBA" id="ARBA00023125"/>
    </source>
</evidence>
<sequence length="123" mass="14652">MRLTKHRKEILNLFEKDNDNLWSAESIYQELKDKNIDLSTIYRTLDVFFKDGLVSKSMIDNTAHYYLNGKEHHHYMICTSCHRKFKIKCQFEGIIQNVQNQNNFRATHHDITIYGHCAKCDKV</sequence>
<dbReference type="InterPro" id="IPR036390">
    <property type="entry name" value="WH_DNA-bd_sf"/>
</dbReference>
<dbReference type="SUPFAM" id="SSF46785">
    <property type="entry name" value="Winged helix' DNA-binding domain"/>
    <property type="match status" value="1"/>
</dbReference>
<name>A0ABU0E4I9_9FIRM</name>
<keyword evidence="2" id="KW-0678">Repressor</keyword>
<evidence type="ECO:0000256" key="1">
    <source>
        <dbReference type="ARBA" id="ARBA00007957"/>
    </source>
</evidence>
<dbReference type="RefSeq" id="WP_307408724.1">
    <property type="nucleotide sequence ID" value="NZ_JAUSUR010000004.1"/>
</dbReference>
<evidence type="ECO:0000256" key="6">
    <source>
        <dbReference type="ARBA" id="ARBA00023163"/>
    </source>
</evidence>
<keyword evidence="6" id="KW-0804">Transcription</keyword>
<evidence type="ECO:0000256" key="2">
    <source>
        <dbReference type="ARBA" id="ARBA00022491"/>
    </source>
</evidence>
<keyword evidence="8" id="KW-1185">Reference proteome</keyword>
<dbReference type="Proteomes" id="UP001230220">
    <property type="component" value="Unassembled WGS sequence"/>
</dbReference>
<dbReference type="Pfam" id="PF01475">
    <property type="entry name" value="FUR"/>
    <property type="match status" value="1"/>
</dbReference>
<dbReference type="PANTHER" id="PTHR33202:SF7">
    <property type="entry name" value="FERRIC UPTAKE REGULATION PROTEIN"/>
    <property type="match status" value="1"/>
</dbReference>
<keyword evidence="4" id="KW-0805">Transcription regulation</keyword>
<evidence type="ECO:0000313" key="7">
    <source>
        <dbReference type="EMBL" id="MDQ0361736.1"/>
    </source>
</evidence>
<accession>A0ABU0E4I9</accession>
<dbReference type="InterPro" id="IPR036388">
    <property type="entry name" value="WH-like_DNA-bd_sf"/>
</dbReference>
<comment type="caution">
    <text evidence="7">The sequence shown here is derived from an EMBL/GenBank/DDBJ whole genome shotgun (WGS) entry which is preliminary data.</text>
</comment>
<evidence type="ECO:0000256" key="4">
    <source>
        <dbReference type="ARBA" id="ARBA00023015"/>
    </source>
</evidence>
<dbReference type="InterPro" id="IPR002481">
    <property type="entry name" value="FUR"/>
</dbReference>
<dbReference type="InterPro" id="IPR043135">
    <property type="entry name" value="Fur_C"/>
</dbReference>
<dbReference type="PANTHER" id="PTHR33202">
    <property type="entry name" value="ZINC UPTAKE REGULATION PROTEIN"/>
    <property type="match status" value="1"/>
</dbReference>
<dbReference type="CDD" id="cd07153">
    <property type="entry name" value="Fur_like"/>
    <property type="match status" value="1"/>
</dbReference>
<gene>
    <name evidence="7" type="ORF">J2S15_002486</name>
</gene>
<protein>
    <submittedName>
        <fullName evidence="7">Fur family ferric uptake transcriptional regulator</fullName>
    </submittedName>
</protein>
<proteinExistence type="inferred from homology"/>